<evidence type="ECO:0000259" key="10">
    <source>
        <dbReference type="PROSITE" id="PS51210"/>
    </source>
</evidence>
<evidence type="ECO:0000256" key="9">
    <source>
        <dbReference type="RuleBase" id="RU362103"/>
    </source>
</evidence>
<dbReference type="PANTHER" id="PTHR10728">
    <property type="entry name" value="CYTOSOLIC PHOSPHOLIPASE A2"/>
    <property type="match status" value="1"/>
</dbReference>
<comment type="catalytic activity">
    <reaction evidence="9">
        <text>a 1-acyl-sn-glycero-3-phosphocholine + H2O = sn-glycerol 3-phosphocholine + a fatty acid + H(+)</text>
        <dbReference type="Rhea" id="RHEA:15177"/>
        <dbReference type="ChEBI" id="CHEBI:15377"/>
        <dbReference type="ChEBI" id="CHEBI:15378"/>
        <dbReference type="ChEBI" id="CHEBI:16870"/>
        <dbReference type="ChEBI" id="CHEBI:28868"/>
        <dbReference type="ChEBI" id="CHEBI:58168"/>
        <dbReference type="EC" id="3.1.1.5"/>
    </reaction>
</comment>
<dbReference type="InterPro" id="IPR002642">
    <property type="entry name" value="LysoPLipase_cat_dom"/>
</dbReference>
<evidence type="ECO:0000256" key="3">
    <source>
        <dbReference type="ARBA" id="ARBA00022729"/>
    </source>
</evidence>
<dbReference type="PANTHER" id="PTHR10728:SF33">
    <property type="entry name" value="LYSOPHOSPHOLIPASE 1-RELATED"/>
    <property type="match status" value="1"/>
</dbReference>
<feature type="domain" description="PLA2c" evidence="10">
    <location>
        <begin position="29"/>
        <end position="573"/>
    </location>
</feature>
<evidence type="ECO:0000256" key="7">
    <source>
        <dbReference type="ARBA" id="ARBA00023180"/>
    </source>
</evidence>
<protein>
    <recommendedName>
        <fullName evidence="2 9">Lysophospholipase</fullName>
        <ecNumber evidence="2 9">3.1.1.5</ecNumber>
    </recommendedName>
</protein>
<evidence type="ECO:0000256" key="4">
    <source>
        <dbReference type="ARBA" id="ARBA00022801"/>
    </source>
</evidence>
<evidence type="ECO:0000256" key="6">
    <source>
        <dbReference type="ARBA" id="ARBA00023098"/>
    </source>
</evidence>
<evidence type="ECO:0000256" key="8">
    <source>
        <dbReference type="PROSITE-ProRule" id="PRU00555"/>
    </source>
</evidence>
<dbReference type="Proteomes" id="UP001497600">
    <property type="component" value="Chromosome F"/>
</dbReference>
<evidence type="ECO:0000313" key="12">
    <source>
        <dbReference type="Proteomes" id="UP001497600"/>
    </source>
</evidence>
<keyword evidence="3 9" id="KW-0732">Signal</keyword>
<dbReference type="SMART" id="SM00022">
    <property type="entry name" value="PLAc"/>
    <property type="match status" value="1"/>
</dbReference>
<dbReference type="PROSITE" id="PS51210">
    <property type="entry name" value="PLA2C"/>
    <property type="match status" value="1"/>
</dbReference>
<dbReference type="Pfam" id="PF01735">
    <property type="entry name" value="PLA2_B"/>
    <property type="match status" value="1"/>
</dbReference>
<keyword evidence="5 8" id="KW-0442">Lipid degradation</keyword>
<accession>A0ABP0EFM5</accession>
<keyword evidence="6 8" id="KW-0443">Lipid metabolism</keyword>
<reference evidence="11 12" key="1">
    <citation type="submission" date="2024-01" db="EMBL/GenBank/DDBJ databases">
        <authorList>
            <consortium name="Genoscope - CEA"/>
            <person name="William W."/>
        </authorList>
    </citation>
    <scope>NUCLEOTIDE SEQUENCE [LARGE SCALE GENOMIC DNA]</scope>
    <source>
        <strain evidence="11 12">29B2s-10</strain>
    </source>
</reference>
<keyword evidence="12" id="KW-1185">Reference proteome</keyword>
<dbReference type="SUPFAM" id="SSF52151">
    <property type="entry name" value="FabD/lysophospholipase-like"/>
    <property type="match status" value="1"/>
</dbReference>
<dbReference type="EC" id="3.1.1.5" evidence="2 9"/>
<feature type="chain" id="PRO_5045007237" description="Lysophospholipase" evidence="9">
    <location>
        <begin position="17"/>
        <end position="611"/>
    </location>
</feature>
<dbReference type="Gene3D" id="3.40.1090.10">
    <property type="entry name" value="Cytosolic phospholipase A2 catalytic domain"/>
    <property type="match status" value="1"/>
</dbReference>
<sequence length="611" mass="67452">MNSFLFVIVLLECVLAWSPTNSYAPGKIECPADPKLIRTAQGLCNEESTWLQGRNAVTKQNVIAFLESANMTDFNAKQFFSNATKDIKIGLAFSGGGYRAMLAGAGQLAALDSRTQNANSVGLGGLLQSSTYISGLSGGSWLVGTIAMNNFTSVETILNEGVIWDLTHSIANYGGLDFIRNAWYINKISSDLRDKSFAGYQESLTDPWGRSLSFQFFTKLKDKGAALTWSTLQEVDVFTNHQMPFPIIVSDARTDGINIIDGNATIVEFNPYEFGSWDPSLHQFSKVKYLGTKTVNGEHDGNCIGGYDNAGFILGTSSSLFNEVVLKIDMIPLIGTLHQLIQQVLSGIWKNELDIAIYKPNPFYKTNVGTVSKLVTEDSLYLVDGGEDGQNVPLAPLIEPDREVDVIFAFDNSADTNDHWPDGSSLVATYKRQFLAQGNGTHFPPVPDTNSFRNLNLTSRPAFFGCDAKNLSSLVGDKESVFDVPLVVYTANRPFSYPSNVDTFQLFYSESQKRGMIKNGFETATRLNGTLDEEWNACVGCAIIRRQQERQGIEQSDQCKGCFERYCWKGDTDTANANNLQFTPTGLSKRAKQWDFNFGPLKFSFKFSSGK</sequence>
<feature type="signal peptide" evidence="9">
    <location>
        <begin position="1"/>
        <end position="16"/>
    </location>
</feature>
<dbReference type="InterPro" id="IPR016035">
    <property type="entry name" value="Acyl_Trfase/lysoPLipase"/>
</dbReference>
<evidence type="ECO:0000256" key="1">
    <source>
        <dbReference type="ARBA" id="ARBA00008780"/>
    </source>
</evidence>
<evidence type="ECO:0000256" key="2">
    <source>
        <dbReference type="ARBA" id="ARBA00013274"/>
    </source>
</evidence>
<evidence type="ECO:0000313" key="11">
    <source>
        <dbReference type="EMBL" id="CAK7913521.1"/>
    </source>
</evidence>
<keyword evidence="4 8" id="KW-0378">Hydrolase</keyword>
<evidence type="ECO:0000256" key="5">
    <source>
        <dbReference type="ARBA" id="ARBA00022963"/>
    </source>
</evidence>
<name>A0ABP0EFM5_9ASCO</name>
<organism evidence="11 12">
    <name type="scientific">[Candida] anglica</name>
    <dbReference type="NCBI Taxonomy" id="148631"/>
    <lineage>
        <taxon>Eukaryota</taxon>
        <taxon>Fungi</taxon>
        <taxon>Dikarya</taxon>
        <taxon>Ascomycota</taxon>
        <taxon>Saccharomycotina</taxon>
        <taxon>Pichiomycetes</taxon>
        <taxon>Debaryomycetaceae</taxon>
        <taxon>Kurtzmaniella</taxon>
    </lineage>
</organism>
<comment type="similarity">
    <text evidence="1 9">Belongs to the lysophospholipase family.</text>
</comment>
<gene>
    <name evidence="11" type="primary">PLB1</name>
    <name evidence="11" type="ORF">CAAN4_F12112</name>
</gene>
<keyword evidence="7" id="KW-0325">Glycoprotein</keyword>
<proteinExistence type="inferred from homology"/>
<dbReference type="EMBL" id="OZ004258">
    <property type="protein sequence ID" value="CAK7913521.1"/>
    <property type="molecule type" value="Genomic_DNA"/>
</dbReference>